<reference evidence="1" key="1">
    <citation type="submission" date="2022-10" db="EMBL/GenBank/DDBJ databases">
        <title>Culturing micro-colonial fungi from biological soil crusts in the Mojave desert and describing Neophaeococcomyces mojavensis, and introducing the new genera and species Taxawa tesnikishii.</title>
        <authorList>
            <person name="Kurbessoian T."/>
            <person name="Stajich J.E."/>
        </authorList>
    </citation>
    <scope>NUCLEOTIDE SEQUENCE</scope>
    <source>
        <strain evidence="1">JES_112</strain>
    </source>
</reference>
<gene>
    <name evidence="1" type="primary">HRT2_1</name>
    <name evidence="1" type="ORF">H2198_003813</name>
</gene>
<accession>A0ACC3AA88</accession>
<keyword evidence="2" id="KW-1185">Reference proteome</keyword>
<protein>
    <submittedName>
        <fullName evidence="1">Hairy/enhancer-of-split with YRPW motif protein 2</fullName>
    </submittedName>
</protein>
<evidence type="ECO:0000313" key="1">
    <source>
        <dbReference type="EMBL" id="KAJ9658240.1"/>
    </source>
</evidence>
<dbReference type="EMBL" id="JAPDRQ010000053">
    <property type="protein sequence ID" value="KAJ9658240.1"/>
    <property type="molecule type" value="Genomic_DNA"/>
</dbReference>
<comment type="caution">
    <text evidence="1">The sequence shown here is derived from an EMBL/GenBank/DDBJ whole genome shotgun (WGS) entry which is preliminary data.</text>
</comment>
<evidence type="ECO:0000313" key="2">
    <source>
        <dbReference type="Proteomes" id="UP001172386"/>
    </source>
</evidence>
<dbReference type="Proteomes" id="UP001172386">
    <property type="component" value="Unassembled WGS sequence"/>
</dbReference>
<organism evidence="1 2">
    <name type="scientific">Neophaeococcomyces mojaviensis</name>
    <dbReference type="NCBI Taxonomy" id="3383035"/>
    <lineage>
        <taxon>Eukaryota</taxon>
        <taxon>Fungi</taxon>
        <taxon>Dikarya</taxon>
        <taxon>Ascomycota</taxon>
        <taxon>Pezizomycotina</taxon>
        <taxon>Eurotiomycetes</taxon>
        <taxon>Chaetothyriomycetidae</taxon>
        <taxon>Chaetothyriales</taxon>
        <taxon>Chaetothyriales incertae sedis</taxon>
        <taxon>Neophaeococcomyces</taxon>
    </lineage>
</organism>
<sequence>MTARSKEDLWHLESGIDVSHSGNQASIAFNVARVSWPKIVSTVIENLNVALSSVEQDTQIRAEGDAIFDELQQLRSEIDRSSTIPPLLGDGGNDIEGYNMELETLRPVSWHNSPWMYTECYLFRRLQTCFARRKSEFWQEYDIWAEQKLANTKMSGKVIFELVEWFLALRSRFIDPKNGTSPLLADHRIAIEDLLQISLWGNTADLLSLLAISPEELQSRQGFQARKHLKNNLVVDDTDQVVNLLEQVRAETHRDREIHIVVDNAGFELISDLVLVAYLLCGNFTDKIVLHGKKFPWYVSDATQNDFDTVLSSLSSPGAVFTDHGRLGESSSLPTFYSLIRSYLCSNPPRLTFTADPFWTTAHPFARLPTFAHNLYKSLQDADLVIFKGDLNYRKLIAGGRWPADTPFEVAIGPLKDMNLRILTLRTCKGDTCVGLRKGQVEEIDPAGKGEWTRNGQFGVISFFDGKPKEA</sequence>
<proteinExistence type="predicted"/>
<name>A0ACC3AA88_9EURO</name>